<dbReference type="SMART" id="SM00471">
    <property type="entry name" value="HDc"/>
    <property type="match status" value="1"/>
</dbReference>
<proteinExistence type="predicted"/>
<gene>
    <name evidence="2" type="ORF">HXA33_18310</name>
</gene>
<comment type="caution">
    <text evidence="2">The sequence shown here is derived from an EMBL/GenBank/DDBJ whole genome shotgun (WGS) entry which is preliminary data.</text>
</comment>
<dbReference type="PROSITE" id="PS51832">
    <property type="entry name" value="HD_GYP"/>
    <property type="match status" value="1"/>
</dbReference>
<dbReference type="SUPFAM" id="SSF109604">
    <property type="entry name" value="HD-domain/PDEase-like"/>
    <property type="match status" value="1"/>
</dbReference>
<accession>A0A9Q4B549</accession>
<dbReference type="AlphaFoldDB" id="A0A9Q4B549"/>
<keyword evidence="3" id="KW-1185">Reference proteome</keyword>
<dbReference type="Proteomes" id="UP001057753">
    <property type="component" value="Unassembled WGS sequence"/>
</dbReference>
<reference evidence="2" key="1">
    <citation type="submission" date="2020-06" db="EMBL/GenBank/DDBJ databases">
        <title>Insight into the genomes of haloalkaliphilic bacilli from Kenyan soda lakes.</title>
        <authorList>
            <person name="Mwirichia R."/>
            <person name="Villamizar G.C."/>
            <person name="Poehlein A."/>
            <person name="Mugweru J."/>
            <person name="Kipnyargis A."/>
            <person name="Kiplimo D."/>
            <person name="Orwa P."/>
            <person name="Daniel R."/>
        </authorList>
    </citation>
    <scope>NUCLEOTIDE SEQUENCE</scope>
    <source>
        <strain evidence="2">B1096_S55</strain>
    </source>
</reference>
<organism evidence="2 3">
    <name type="scientific">Salipaludibacillus agaradhaerens</name>
    <name type="common">Bacillus agaradhaerens</name>
    <dbReference type="NCBI Taxonomy" id="76935"/>
    <lineage>
        <taxon>Bacteria</taxon>
        <taxon>Bacillati</taxon>
        <taxon>Bacillota</taxon>
        <taxon>Bacilli</taxon>
        <taxon>Bacillales</taxon>
        <taxon>Bacillaceae</taxon>
    </lineage>
</organism>
<dbReference type="InterPro" id="IPR003607">
    <property type="entry name" value="HD/PDEase_dom"/>
</dbReference>
<evidence type="ECO:0000313" key="2">
    <source>
        <dbReference type="EMBL" id="MCR6098466.1"/>
    </source>
</evidence>
<dbReference type="Gene3D" id="1.10.3210.10">
    <property type="entry name" value="Hypothetical protein af1432"/>
    <property type="match status" value="1"/>
</dbReference>
<feature type="domain" description="HD-GYP" evidence="1">
    <location>
        <begin position="126"/>
        <end position="322"/>
    </location>
</feature>
<evidence type="ECO:0000259" key="1">
    <source>
        <dbReference type="PROSITE" id="PS51832"/>
    </source>
</evidence>
<dbReference type="CDD" id="cd00077">
    <property type="entry name" value="HDc"/>
    <property type="match status" value="1"/>
</dbReference>
<name>A0A9Q4B549_SALAG</name>
<dbReference type="PANTHER" id="PTHR43155:SF2">
    <property type="entry name" value="CYCLIC DI-GMP PHOSPHODIESTERASE PA4108"/>
    <property type="match status" value="1"/>
</dbReference>
<sequence length="377" mass="43306">MNVKTQNLIPGCILADDVYKRSNTPLLRKKTVLTEEHLRMLVVFLVERVRVEPILVNGEVFKPGEGISLELEEKESDLKQDIPEKEDTFIDYYLRAVQQFKRLFNDWKGGVKVDAFAVRNVFLPLYEQSPTKSDLMQLHHYSTKQDYIYFHSVAVSVYSALLGKRLGLKNGEVIQLGIAGLLADCGMAKLPFNAFERKSTLTAEQYEEVKKHPIIGYRMLEDTQGLTKNALVGILQHHEREDGSGYPLKEKGSKLHKYAKVIAIADVFHAMTSERYYRSKQSPYKVIDSLKVDQFGKLDHSLLNHLIQMTVDLSIGRKVRLNNGMIGEVLYQNHQHPTRPILKLIDEGEILLDLLKHPEIVIEEELLDFHREEEINV</sequence>
<evidence type="ECO:0000313" key="3">
    <source>
        <dbReference type="Proteomes" id="UP001057753"/>
    </source>
</evidence>
<protein>
    <submittedName>
        <fullName evidence="2">HD-GYP domain-containing protein</fullName>
    </submittedName>
</protein>
<dbReference type="InterPro" id="IPR037522">
    <property type="entry name" value="HD_GYP_dom"/>
</dbReference>
<dbReference type="PANTHER" id="PTHR43155">
    <property type="entry name" value="CYCLIC DI-GMP PHOSPHODIESTERASE PA4108-RELATED"/>
    <property type="match status" value="1"/>
</dbReference>
<dbReference type="Pfam" id="PF13487">
    <property type="entry name" value="HD_5"/>
    <property type="match status" value="1"/>
</dbReference>
<dbReference type="RefSeq" id="WP_257822760.1">
    <property type="nucleotide sequence ID" value="NZ_JABXYM010000001.1"/>
</dbReference>
<dbReference type="EMBL" id="JABXYM010000001">
    <property type="protein sequence ID" value="MCR6098466.1"/>
    <property type="molecule type" value="Genomic_DNA"/>
</dbReference>